<dbReference type="SUPFAM" id="SSF56219">
    <property type="entry name" value="DNase I-like"/>
    <property type="match status" value="1"/>
</dbReference>
<accession>R7U893</accession>
<name>R7U893_CAPTE</name>
<dbReference type="AlphaFoldDB" id="R7U893"/>
<dbReference type="OrthoDB" id="10240632at2759"/>
<dbReference type="EMBL" id="KB307013">
    <property type="protein sequence ID" value="ELT99305.1"/>
    <property type="molecule type" value="Genomic_DNA"/>
</dbReference>
<dbReference type="Gene3D" id="3.60.10.10">
    <property type="entry name" value="Endonuclease/exonuclease/phosphatase"/>
    <property type="match status" value="1"/>
</dbReference>
<protein>
    <recommendedName>
        <fullName evidence="4">Endonuclease/exonuclease/phosphatase domain-containing protein</fullName>
    </recommendedName>
</protein>
<dbReference type="InterPro" id="IPR036691">
    <property type="entry name" value="Endo/exonu/phosph_ase_sf"/>
</dbReference>
<evidence type="ECO:0000313" key="2">
    <source>
        <dbReference type="EnsemblMetazoa" id="CapteP186342"/>
    </source>
</evidence>
<reference evidence="1 3" key="2">
    <citation type="journal article" date="2013" name="Nature">
        <title>Insights into bilaterian evolution from three spiralian genomes.</title>
        <authorList>
            <person name="Simakov O."/>
            <person name="Marletaz F."/>
            <person name="Cho S.J."/>
            <person name="Edsinger-Gonzales E."/>
            <person name="Havlak P."/>
            <person name="Hellsten U."/>
            <person name="Kuo D.H."/>
            <person name="Larsson T."/>
            <person name="Lv J."/>
            <person name="Arendt D."/>
            <person name="Savage R."/>
            <person name="Osoegawa K."/>
            <person name="de Jong P."/>
            <person name="Grimwood J."/>
            <person name="Chapman J.A."/>
            <person name="Shapiro H."/>
            <person name="Aerts A."/>
            <person name="Otillar R.P."/>
            <person name="Terry A.Y."/>
            <person name="Boore J.L."/>
            <person name="Grigoriev I.V."/>
            <person name="Lindberg D.R."/>
            <person name="Seaver E.C."/>
            <person name="Weisblat D.A."/>
            <person name="Putnam N.H."/>
            <person name="Rokhsar D.S."/>
        </authorList>
    </citation>
    <scope>NUCLEOTIDE SEQUENCE</scope>
    <source>
        <strain evidence="1 3">I ESC-2004</strain>
    </source>
</reference>
<feature type="non-terminal residue" evidence="1">
    <location>
        <position position="199"/>
    </location>
</feature>
<organism evidence="1">
    <name type="scientific">Capitella teleta</name>
    <name type="common">Polychaete worm</name>
    <dbReference type="NCBI Taxonomy" id="283909"/>
    <lineage>
        <taxon>Eukaryota</taxon>
        <taxon>Metazoa</taxon>
        <taxon>Spiralia</taxon>
        <taxon>Lophotrochozoa</taxon>
        <taxon>Annelida</taxon>
        <taxon>Polychaeta</taxon>
        <taxon>Sedentaria</taxon>
        <taxon>Scolecida</taxon>
        <taxon>Capitellidae</taxon>
        <taxon>Capitella</taxon>
    </lineage>
</organism>
<sequence length="199" mass="23610">MDGVENENGRIMRSLVESSELDIMNVIWPGLEGPTWERKTSSFCLDYVLLNNAGLNLIKDAWKLGYDELVESDHKAICLSIGWKAAKKDNKKRIKHQRLQNDQIIEYRERVEERAMEEQSLQEIMLAVAENVPSGEGPIKWNREWWDLEVEEAVKKRRNWCRRHRQCIKRFGEEHDETKETWRRYRDAKTKAQALVARK</sequence>
<evidence type="ECO:0000313" key="1">
    <source>
        <dbReference type="EMBL" id="ELT99305.1"/>
    </source>
</evidence>
<dbReference type="EnsemblMetazoa" id="CapteT186342">
    <property type="protein sequence ID" value="CapteP186342"/>
    <property type="gene ID" value="CapteG186342"/>
</dbReference>
<evidence type="ECO:0008006" key="4">
    <source>
        <dbReference type="Google" id="ProtNLM"/>
    </source>
</evidence>
<evidence type="ECO:0000313" key="3">
    <source>
        <dbReference type="Proteomes" id="UP000014760"/>
    </source>
</evidence>
<proteinExistence type="predicted"/>
<reference evidence="3" key="1">
    <citation type="submission" date="2012-12" db="EMBL/GenBank/DDBJ databases">
        <authorList>
            <person name="Hellsten U."/>
            <person name="Grimwood J."/>
            <person name="Chapman J.A."/>
            <person name="Shapiro H."/>
            <person name="Aerts A."/>
            <person name="Otillar R.P."/>
            <person name="Terry A.Y."/>
            <person name="Boore J.L."/>
            <person name="Simakov O."/>
            <person name="Marletaz F."/>
            <person name="Cho S.-J."/>
            <person name="Edsinger-Gonzales E."/>
            <person name="Havlak P."/>
            <person name="Kuo D.-H."/>
            <person name="Larsson T."/>
            <person name="Lv J."/>
            <person name="Arendt D."/>
            <person name="Savage R."/>
            <person name="Osoegawa K."/>
            <person name="de Jong P."/>
            <person name="Lindberg D.R."/>
            <person name="Seaver E.C."/>
            <person name="Weisblat D.A."/>
            <person name="Putnam N.H."/>
            <person name="Grigoriev I.V."/>
            <person name="Rokhsar D.S."/>
        </authorList>
    </citation>
    <scope>NUCLEOTIDE SEQUENCE</scope>
    <source>
        <strain evidence="3">I ESC-2004</strain>
    </source>
</reference>
<dbReference type="Proteomes" id="UP000014760">
    <property type="component" value="Unassembled WGS sequence"/>
</dbReference>
<dbReference type="HOGENOM" id="CLU_1393292_0_0_1"/>
<reference evidence="2" key="3">
    <citation type="submission" date="2015-06" db="UniProtKB">
        <authorList>
            <consortium name="EnsemblMetazoa"/>
        </authorList>
    </citation>
    <scope>IDENTIFICATION</scope>
</reference>
<dbReference type="EMBL" id="AMQN01048318">
    <property type="status" value="NOT_ANNOTATED_CDS"/>
    <property type="molecule type" value="Genomic_DNA"/>
</dbReference>
<keyword evidence="3" id="KW-1185">Reference proteome</keyword>
<gene>
    <name evidence="1" type="ORF">CAPTEDRAFT_186342</name>
</gene>